<sequence length="72" mass="7539">MRAGGSFSCKTLRIRCSTGSGESASRGKNGGNVRCVHVSHITACKNHIINLRLGVSVCVRGPRCVAAQQNGL</sequence>
<keyword evidence="2" id="KW-1185">Reference proteome</keyword>
<gene>
    <name evidence="1" type="ORF">PLEPLA_LOCUS46217</name>
</gene>
<evidence type="ECO:0000313" key="1">
    <source>
        <dbReference type="EMBL" id="CAB1458387.1"/>
    </source>
</evidence>
<evidence type="ECO:0000313" key="2">
    <source>
        <dbReference type="Proteomes" id="UP001153269"/>
    </source>
</evidence>
<protein>
    <submittedName>
        <fullName evidence="1">Uncharacterized protein</fullName>
    </submittedName>
</protein>
<dbReference type="Proteomes" id="UP001153269">
    <property type="component" value="Unassembled WGS sequence"/>
</dbReference>
<dbReference type="EMBL" id="CADEAL010004386">
    <property type="protein sequence ID" value="CAB1458387.1"/>
    <property type="molecule type" value="Genomic_DNA"/>
</dbReference>
<proteinExistence type="predicted"/>
<reference evidence="1" key="1">
    <citation type="submission" date="2020-03" db="EMBL/GenBank/DDBJ databases">
        <authorList>
            <person name="Weist P."/>
        </authorList>
    </citation>
    <scope>NUCLEOTIDE SEQUENCE</scope>
</reference>
<accession>A0A9N7ZCT8</accession>
<comment type="caution">
    <text evidence="1">The sequence shown here is derived from an EMBL/GenBank/DDBJ whole genome shotgun (WGS) entry which is preliminary data.</text>
</comment>
<organism evidence="1 2">
    <name type="scientific">Pleuronectes platessa</name>
    <name type="common">European plaice</name>
    <dbReference type="NCBI Taxonomy" id="8262"/>
    <lineage>
        <taxon>Eukaryota</taxon>
        <taxon>Metazoa</taxon>
        <taxon>Chordata</taxon>
        <taxon>Craniata</taxon>
        <taxon>Vertebrata</taxon>
        <taxon>Euteleostomi</taxon>
        <taxon>Actinopterygii</taxon>
        <taxon>Neopterygii</taxon>
        <taxon>Teleostei</taxon>
        <taxon>Neoteleostei</taxon>
        <taxon>Acanthomorphata</taxon>
        <taxon>Carangaria</taxon>
        <taxon>Pleuronectiformes</taxon>
        <taxon>Pleuronectoidei</taxon>
        <taxon>Pleuronectidae</taxon>
        <taxon>Pleuronectes</taxon>
    </lineage>
</organism>
<name>A0A9N7ZCT8_PLEPL</name>
<dbReference type="AlphaFoldDB" id="A0A9N7ZCT8"/>